<evidence type="ECO:0000313" key="1">
    <source>
        <dbReference type="EMBL" id="TKA65663.1"/>
    </source>
</evidence>
<comment type="caution">
    <text evidence="1">The sequence shown here is derived from an EMBL/GenBank/DDBJ whole genome shotgun (WGS) entry which is preliminary data.</text>
</comment>
<evidence type="ECO:0000313" key="2">
    <source>
        <dbReference type="Proteomes" id="UP000309340"/>
    </source>
</evidence>
<name>A0A4U0WT48_9PEZI</name>
<reference evidence="1 2" key="1">
    <citation type="submission" date="2017-03" db="EMBL/GenBank/DDBJ databases">
        <title>Genomes of endolithic fungi from Antarctica.</title>
        <authorList>
            <person name="Coleine C."/>
            <person name="Masonjones S."/>
            <person name="Stajich J.E."/>
        </authorList>
    </citation>
    <scope>NUCLEOTIDE SEQUENCE [LARGE SCALE GENOMIC DNA]</scope>
    <source>
        <strain evidence="1 2">CCFEE 5184</strain>
    </source>
</reference>
<keyword evidence="2" id="KW-1185">Reference proteome</keyword>
<proteinExistence type="predicted"/>
<dbReference type="OrthoDB" id="3531694at2759"/>
<accession>A0A4U0WT48</accession>
<gene>
    <name evidence="1" type="ORF">B0A55_08786</name>
</gene>
<sequence length="115" mass="12904">MEWIESTAAEILSMNPGPKGEGLLETAKKYEADAERRFPNAKLFKVQSVAYRDISMVWRQALTAVVGEPSFTSRRRILKNLTISIHTANGARIASAHIYEDGTYKESMARDGEKK</sequence>
<dbReference type="AlphaFoldDB" id="A0A4U0WT48"/>
<organism evidence="1 2">
    <name type="scientific">Friedmanniomyces simplex</name>
    <dbReference type="NCBI Taxonomy" id="329884"/>
    <lineage>
        <taxon>Eukaryota</taxon>
        <taxon>Fungi</taxon>
        <taxon>Dikarya</taxon>
        <taxon>Ascomycota</taxon>
        <taxon>Pezizomycotina</taxon>
        <taxon>Dothideomycetes</taxon>
        <taxon>Dothideomycetidae</taxon>
        <taxon>Mycosphaerellales</taxon>
        <taxon>Teratosphaeriaceae</taxon>
        <taxon>Friedmanniomyces</taxon>
    </lineage>
</organism>
<dbReference type="EMBL" id="NAJQ01000715">
    <property type="protein sequence ID" value="TKA65663.1"/>
    <property type="molecule type" value="Genomic_DNA"/>
</dbReference>
<protein>
    <submittedName>
        <fullName evidence="1">Uncharacterized protein</fullName>
    </submittedName>
</protein>
<dbReference type="Proteomes" id="UP000309340">
    <property type="component" value="Unassembled WGS sequence"/>
</dbReference>